<gene>
    <name evidence="4" type="ORF">B5V51_10340</name>
</gene>
<feature type="compositionally biased region" description="Basic and acidic residues" evidence="2">
    <location>
        <begin position="86"/>
        <end position="112"/>
    </location>
</feature>
<comment type="caution">
    <text evidence="4">The sequence shown here is derived from an EMBL/GenBank/DDBJ whole genome shotgun (WGS) entry which is preliminary data.</text>
</comment>
<dbReference type="InterPro" id="IPR035963">
    <property type="entry name" value="FERM_2"/>
</dbReference>
<dbReference type="EMBL" id="NWSH01000485">
    <property type="protein sequence ID" value="PCG76070.1"/>
    <property type="molecule type" value="Genomic_DNA"/>
</dbReference>
<feature type="compositionally biased region" description="Low complexity" evidence="2">
    <location>
        <begin position="138"/>
        <end position="171"/>
    </location>
</feature>
<dbReference type="InterPro" id="IPR014352">
    <property type="entry name" value="FERM/acyl-CoA-bd_prot_sf"/>
</dbReference>
<dbReference type="GO" id="GO:0030182">
    <property type="term" value="P:neuron differentiation"/>
    <property type="evidence" value="ECO:0007669"/>
    <property type="project" value="UniProtKB-ARBA"/>
</dbReference>
<dbReference type="GO" id="GO:0090090">
    <property type="term" value="P:negative regulation of canonical Wnt signaling pathway"/>
    <property type="evidence" value="ECO:0007669"/>
    <property type="project" value="TreeGrafter"/>
</dbReference>
<dbReference type="Pfam" id="PF24522">
    <property type="entry name" value="KRIT1_FRMD8_FERM_C"/>
    <property type="match status" value="1"/>
</dbReference>
<dbReference type="AlphaFoldDB" id="A0A2A4JXC4"/>
<dbReference type="Gene3D" id="2.30.29.30">
    <property type="entry name" value="Pleckstrin-homology domain (PH domain)/Phosphotyrosine-binding domain (PTB)"/>
    <property type="match status" value="2"/>
</dbReference>
<dbReference type="InterPro" id="IPR011993">
    <property type="entry name" value="PH-like_dom_sf"/>
</dbReference>
<evidence type="ECO:0000259" key="3">
    <source>
        <dbReference type="PROSITE" id="PS50057"/>
    </source>
</evidence>
<dbReference type="GO" id="GO:0005886">
    <property type="term" value="C:plasma membrane"/>
    <property type="evidence" value="ECO:0007669"/>
    <property type="project" value="TreeGrafter"/>
</dbReference>
<feature type="domain" description="FERM" evidence="3">
    <location>
        <begin position="174"/>
        <end position="537"/>
    </location>
</feature>
<dbReference type="STRING" id="7102.A0A2A4JXC4"/>
<protein>
    <recommendedName>
        <fullName evidence="1">FERM domain-containing protein 8</fullName>
    </recommendedName>
</protein>
<sequence>MEHQSDMGAYGENPNVQNSGNYITIIPVDYSRRGYPMQAEYQYNEFRSREEYYSVQSQKLQAEVNAHLYSVSQRLPHLSYSPLGRHSDWDKHDPHKPLQPDSKESNSSDSLEKSVMGSNLSSCSNQTGSSSIAAGSFSTTEPITSGGSSSSAISPPLPGSSGSTASSSTVSSNPVTCIYLMSRTAVMMEMSSEEVPSHVTAARFLNALLATEELGLSQPSTRSLAANVFALWMCSPLLEIQLKPHHCPWRFWANWQKLVHRYGHGSESRLNRDQPVLRLQRNVFFPKHLEEGIKDSRIQELLYEEARHNVVTGRYPLESAQAVMLGGLQARIQLGPYDPHRHTARFFRAQQDKYLPQHARSGRWAALLPAGRKGSPEARLLEHAQRPPAAPPRKLRHKYLAHTRTLPTYGAAFFQGQIEQPVRSLTSLLTHEDIPVLVAVNSNGVYVIDDTESTVLLGLLYEELSWDFGIPSDDSEDCLPYSRIQELLYEEARHNVVTGRYPLESAQAVMLGGLQARIQLGPYDPHRHTARFFRAQQDKYLPQHARSGRWAALLPAGRKGSPEARLLEHAQRPPAAPPRKLRHKYLAHTRTLPTYGAAFFQGQIEQPVRSLTSLLTHEDIPVLVAVNSNGVYVIDDTESTVLLGLLYEELSWDFGIPSDDSEDCLPCLFLQFMVVENGLRVSKILQVFSKQAMMMDTLIEHFAGEYRKRLGQETPSDHANYDYHSDSGSISLPPLSRPDSPQRRLANKLSRLALATHDGRGNLLGGAGDWNTDLNYPRPSWILPKH</sequence>
<proteinExistence type="predicted"/>
<dbReference type="PANTHER" id="PTHR13283:SF10">
    <property type="entry name" value="FERM DOMAIN-CONTAINING PROTEIN 8"/>
    <property type="match status" value="1"/>
</dbReference>
<organism evidence="4">
    <name type="scientific">Heliothis virescens</name>
    <name type="common">Tobacco budworm moth</name>
    <dbReference type="NCBI Taxonomy" id="7102"/>
    <lineage>
        <taxon>Eukaryota</taxon>
        <taxon>Metazoa</taxon>
        <taxon>Ecdysozoa</taxon>
        <taxon>Arthropoda</taxon>
        <taxon>Hexapoda</taxon>
        <taxon>Insecta</taxon>
        <taxon>Pterygota</taxon>
        <taxon>Neoptera</taxon>
        <taxon>Endopterygota</taxon>
        <taxon>Lepidoptera</taxon>
        <taxon>Glossata</taxon>
        <taxon>Ditrysia</taxon>
        <taxon>Noctuoidea</taxon>
        <taxon>Noctuidae</taxon>
        <taxon>Heliothinae</taxon>
        <taxon>Heliothis</taxon>
    </lineage>
</organism>
<dbReference type="InterPro" id="IPR057096">
    <property type="entry name" value="KRIT1_FRMD8_FERM_C"/>
</dbReference>
<dbReference type="InterPro" id="IPR000299">
    <property type="entry name" value="FERM_domain"/>
</dbReference>
<name>A0A2A4JXC4_HELVI</name>
<accession>A0A2A4JXC4</accession>
<evidence type="ECO:0000256" key="1">
    <source>
        <dbReference type="ARBA" id="ARBA00039547"/>
    </source>
</evidence>
<dbReference type="InterPro" id="IPR019749">
    <property type="entry name" value="Band_41_domain"/>
</dbReference>
<dbReference type="PANTHER" id="PTHR13283">
    <property type="entry name" value="KREV INTERACTION TRAPPED 1-RELATED"/>
    <property type="match status" value="1"/>
</dbReference>
<dbReference type="SUPFAM" id="SSF47031">
    <property type="entry name" value="Second domain of FERM"/>
    <property type="match status" value="2"/>
</dbReference>
<dbReference type="Gene3D" id="1.20.80.10">
    <property type="match status" value="1"/>
</dbReference>
<dbReference type="GO" id="GO:0009887">
    <property type="term" value="P:animal organ morphogenesis"/>
    <property type="evidence" value="ECO:0007669"/>
    <property type="project" value="UniProtKB-ARBA"/>
</dbReference>
<dbReference type="Gene3D" id="3.10.20.90">
    <property type="entry name" value="Phosphatidylinositol 3-kinase Catalytic Subunit, Chain A, domain 1"/>
    <property type="match status" value="1"/>
</dbReference>
<dbReference type="PROSITE" id="PS50057">
    <property type="entry name" value="FERM_3"/>
    <property type="match status" value="1"/>
</dbReference>
<feature type="compositionally biased region" description="Polar residues" evidence="2">
    <location>
        <begin position="116"/>
        <end position="137"/>
    </location>
</feature>
<reference evidence="4" key="1">
    <citation type="submission" date="2017-09" db="EMBL/GenBank/DDBJ databases">
        <title>Contemporary evolution of a Lepidopteran species, Heliothis virescens, in response to modern agricultural practices.</title>
        <authorList>
            <person name="Fritz M.L."/>
            <person name="Deyonke A.M."/>
            <person name="Papanicolaou A."/>
            <person name="Micinski S."/>
            <person name="Westbrook J."/>
            <person name="Gould F."/>
        </authorList>
    </citation>
    <scope>NUCLEOTIDE SEQUENCE [LARGE SCALE GENOMIC DNA]</scope>
    <source>
        <strain evidence="4">HvINT-</strain>
        <tissue evidence="4">Whole body</tissue>
    </source>
</reference>
<dbReference type="InterPro" id="IPR051594">
    <property type="entry name" value="KRIT1/FRMD8"/>
</dbReference>
<evidence type="ECO:0000313" key="4">
    <source>
        <dbReference type="EMBL" id="PCG76070.1"/>
    </source>
</evidence>
<dbReference type="Pfam" id="PF00373">
    <property type="entry name" value="FERM_M"/>
    <property type="match status" value="2"/>
</dbReference>
<dbReference type="InterPro" id="IPR019748">
    <property type="entry name" value="FERM_central"/>
</dbReference>
<feature type="region of interest" description="Disordered" evidence="2">
    <location>
        <begin position="86"/>
        <end position="171"/>
    </location>
</feature>
<dbReference type="CDD" id="cd14473">
    <property type="entry name" value="FERM_B-lobe"/>
    <property type="match status" value="2"/>
</dbReference>
<dbReference type="SMART" id="SM00295">
    <property type="entry name" value="B41"/>
    <property type="match status" value="1"/>
</dbReference>
<evidence type="ECO:0000256" key="2">
    <source>
        <dbReference type="SAM" id="MobiDB-lite"/>
    </source>
</evidence>